<keyword evidence="3 9" id="KW-0812">Transmembrane</keyword>
<keyword evidence="2" id="KW-0716">Sensory transduction</keyword>
<evidence type="ECO:0000313" key="11">
    <source>
        <dbReference type="Proteomes" id="UP001607303"/>
    </source>
</evidence>
<dbReference type="Pfam" id="PF02949">
    <property type="entry name" value="7tm_6"/>
    <property type="match status" value="1"/>
</dbReference>
<keyword evidence="11" id="KW-1185">Reference proteome</keyword>
<dbReference type="InterPro" id="IPR004117">
    <property type="entry name" value="7tm6_olfct_rcpt"/>
</dbReference>
<feature type="transmembrane region" description="Helical" evidence="9">
    <location>
        <begin position="180"/>
        <end position="198"/>
    </location>
</feature>
<accession>A0ABD2BPC8</accession>
<keyword evidence="5 9" id="KW-1133">Transmembrane helix</keyword>
<feature type="transmembrane region" description="Helical" evidence="9">
    <location>
        <begin position="152"/>
        <end position="174"/>
    </location>
</feature>
<protein>
    <submittedName>
        <fullName evidence="10">Odorant receptor 46a-like isoform X1</fullName>
    </submittedName>
</protein>
<reference evidence="10 11" key="1">
    <citation type="journal article" date="2024" name="Ann. Entomol. Soc. Am.">
        <title>Genomic analyses of the southern and eastern yellowjacket wasps (Hymenoptera: Vespidae) reveal evolutionary signatures of social life.</title>
        <authorList>
            <person name="Catto M.A."/>
            <person name="Caine P.B."/>
            <person name="Orr S.E."/>
            <person name="Hunt B.G."/>
            <person name="Goodisman M.A.D."/>
        </authorList>
    </citation>
    <scope>NUCLEOTIDE SEQUENCE [LARGE SCALE GENOMIC DNA]</scope>
    <source>
        <strain evidence="10">232</strain>
        <tissue evidence="10">Head and thorax</tissue>
    </source>
</reference>
<comment type="subcellular location">
    <subcellularLocation>
        <location evidence="1">Membrane</location>
        <topology evidence="1">Multi-pass membrane protein</topology>
    </subcellularLocation>
</comment>
<evidence type="ECO:0000256" key="4">
    <source>
        <dbReference type="ARBA" id="ARBA00022725"/>
    </source>
</evidence>
<keyword evidence="7" id="KW-0675">Receptor</keyword>
<organism evidence="10 11">
    <name type="scientific">Vespula maculifrons</name>
    <name type="common">Eastern yellow jacket</name>
    <name type="synonym">Wasp</name>
    <dbReference type="NCBI Taxonomy" id="7453"/>
    <lineage>
        <taxon>Eukaryota</taxon>
        <taxon>Metazoa</taxon>
        <taxon>Ecdysozoa</taxon>
        <taxon>Arthropoda</taxon>
        <taxon>Hexapoda</taxon>
        <taxon>Insecta</taxon>
        <taxon>Pterygota</taxon>
        <taxon>Neoptera</taxon>
        <taxon>Endopterygota</taxon>
        <taxon>Hymenoptera</taxon>
        <taxon>Apocrita</taxon>
        <taxon>Aculeata</taxon>
        <taxon>Vespoidea</taxon>
        <taxon>Vespidae</taxon>
        <taxon>Vespinae</taxon>
        <taxon>Vespula</taxon>
    </lineage>
</organism>
<evidence type="ECO:0000313" key="10">
    <source>
        <dbReference type="EMBL" id="KAL2734632.1"/>
    </source>
</evidence>
<comment type="caution">
    <text evidence="10">The sequence shown here is derived from an EMBL/GenBank/DDBJ whole genome shotgun (WGS) entry which is preliminary data.</text>
</comment>
<evidence type="ECO:0000256" key="9">
    <source>
        <dbReference type="SAM" id="Phobius"/>
    </source>
</evidence>
<evidence type="ECO:0000256" key="3">
    <source>
        <dbReference type="ARBA" id="ARBA00022692"/>
    </source>
</evidence>
<keyword evidence="4" id="KW-0552">Olfaction</keyword>
<feature type="transmembrane region" description="Helical" evidence="9">
    <location>
        <begin position="288"/>
        <end position="305"/>
    </location>
</feature>
<evidence type="ECO:0000256" key="5">
    <source>
        <dbReference type="ARBA" id="ARBA00022989"/>
    </source>
</evidence>
<keyword evidence="8" id="KW-0807">Transducer</keyword>
<dbReference type="EMBL" id="JAYRBN010000071">
    <property type="protein sequence ID" value="KAL2734632.1"/>
    <property type="molecule type" value="Genomic_DNA"/>
</dbReference>
<evidence type="ECO:0000256" key="7">
    <source>
        <dbReference type="ARBA" id="ARBA00023170"/>
    </source>
</evidence>
<evidence type="ECO:0000256" key="8">
    <source>
        <dbReference type="ARBA" id="ARBA00023224"/>
    </source>
</evidence>
<dbReference type="GO" id="GO:0016020">
    <property type="term" value="C:membrane"/>
    <property type="evidence" value="ECO:0007669"/>
    <property type="project" value="UniProtKB-SubCell"/>
</dbReference>
<sequence length="320" mass="37557">MLSTEEDYIKNEYYVYNRQLFGLLGLWDYQRSLKKLIYVRFINLITIVGAFEQIYAILTSERKLNLYTKLLETILPTLGAGSCYYNLTSNATVVHYAKLSRKCTIAMIIILYLYIVFLIFPSLLSIIRYLFGTISYSELILPVHIGHFMENHLNYFLIFWHQCIVIGIVCTVGAANYSMFIGIVLHCCALFNVVIWRINDRFKEKQKNLYCDSKNVKFLDEKNNLLKENEWIIDVIKFYKAAIEFVNFVKVFYEATNLFELSLALFMIMIDYYYVFSPNITKTEGLTKLSYVIGTTFLIFAYFYLGQKLIDHSNKVFLTV</sequence>
<evidence type="ECO:0000256" key="6">
    <source>
        <dbReference type="ARBA" id="ARBA00023136"/>
    </source>
</evidence>
<gene>
    <name evidence="10" type="ORF">V1477_013809</name>
</gene>
<feature type="transmembrane region" description="Helical" evidence="9">
    <location>
        <begin position="107"/>
        <end position="131"/>
    </location>
</feature>
<dbReference type="AlphaFoldDB" id="A0ABD2BPC8"/>
<keyword evidence="6 9" id="KW-0472">Membrane</keyword>
<dbReference type="Proteomes" id="UP001607303">
    <property type="component" value="Unassembled WGS sequence"/>
</dbReference>
<dbReference type="GO" id="GO:0007165">
    <property type="term" value="P:signal transduction"/>
    <property type="evidence" value="ECO:0007669"/>
    <property type="project" value="UniProtKB-KW"/>
</dbReference>
<proteinExistence type="predicted"/>
<evidence type="ECO:0000256" key="2">
    <source>
        <dbReference type="ARBA" id="ARBA00022606"/>
    </source>
</evidence>
<feature type="transmembrane region" description="Helical" evidence="9">
    <location>
        <begin position="37"/>
        <end position="58"/>
    </location>
</feature>
<name>A0ABD2BPC8_VESMC</name>
<feature type="transmembrane region" description="Helical" evidence="9">
    <location>
        <begin position="258"/>
        <end position="276"/>
    </location>
</feature>
<evidence type="ECO:0000256" key="1">
    <source>
        <dbReference type="ARBA" id="ARBA00004141"/>
    </source>
</evidence>
<dbReference type="GO" id="GO:0007608">
    <property type="term" value="P:sensory perception of smell"/>
    <property type="evidence" value="ECO:0007669"/>
    <property type="project" value="UniProtKB-KW"/>
</dbReference>